<feature type="transmembrane region" description="Helical" evidence="7">
    <location>
        <begin position="134"/>
        <end position="155"/>
    </location>
</feature>
<keyword evidence="5 7" id="KW-1133">Transmembrane helix</keyword>
<accession>A0A024G243</accession>
<organism evidence="8 9">
    <name type="scientific">Albugo candida</name>
    <dbReference type="NCBI Taxonomy" id="65357"/>
    <lineage>
        <taxon>Eukaryota</taxon>
        <taxon>Sar</taxon>
        <taxon>Stramenopiles</taxon>
        <taxon>Oomycota</taxon>
        <taxon>Peronosporomycetes</taxon>
        <taxon>Albuginales</taxon>
        <taxon>Albuginaceae</taxon>
        <taxon>Albugo</taxon>
    </lineage>
</organism>
<evidence type="ECO:0000256" key="3">
    <source>
        <dbReference type="ARBA" id="ARBA00022448"/>
    </source>
</evidence>
<feature type="transmembrane region" description="Helical" evidence="7">
    <location>
        <begin position="515"/>
        <end position="536"/>
    </location>
</feature>
<dbReference type="GO" id="GO:0016020">
    <property type="term" value="C:membrane"/>
    <property type="evidence" value="ECO:0007669"/>
    <property type="project" value="UniProtKB-SubCell"/>
</dbReference>
<evidence type="ECO:0000256" key="2">
    <source>
        <dbReference type="ARBA" id="ARBA00007015"/>
    </source>
</evidence>
<feature type="transmembrane region" description="Helical" evidence="7">
    <location>
        <begin position="410"/>
        <end position="434"/>
    </location>
</feature>
<dbReference type="OrthoDB" id="151573at2759"/>
<keyword evidence="3" id="KW-0813">Transport</keyword>
<evidence type="ECO:0000313" key="9">
    <source>
        <dbReference type="Proteomes" id="UP000053237"/>
    </source>
</evidence>
<dbReference type="SUPFAM" id="SSF103473">
    <property type="entry name" value="MFS general substrate transporter"/>
    <property type="match status" value="1"/>
</dbReference>
<evidence type="ECO:0000256" key="4">
    <source>
        <dbReference type="ARBA" id="ARBA00022692"/>
    </source>
</evidence>
<gene>
    <name evidence="8" type="ORF">BN9_016240</name>
</gene>
<keyword evidence="9" id="KW-1185">Reference proteome</keyword>
<dbReference type="EMBL" id="CAIX01000012">
    <property type="protein sequence ID" value="CCI40840.1"/>
    <property type="molecule type" value="Genomic_DNA"/>
</dbReference>
<feature type="transmembrane region" description="Helical" evidence="7">
    <location>
        <begin position="343"/>
        <end position="362"/>
    </location>
</feature>
<evidence type="ECO:0008006" key="10">
    <source>
        <dbReference type="Google" id="ProtNLM"/>
    </source>
</evidence>
<dbReference type="PANTHER" id="PTHR31585">
    <property type="entry name" value="FOLATE-BIOPTERIN TRANSPORTER 1, CHLOROPLASTIC"/>
    <property type="match status" value="1"/>
</dbReference>
<sequence length="590" mass="65947">MSLLNLTIPEYCDLTKKHKLKSFVLMPQASEFTAALAHNRMGFSNEMVSSESDSGSCIDASMIDRDNRFVAGAKFFNYKQLGALREGGEVSLFSKDHHGLLAAAFAFSSVYAMLRYCVRPALPSTLGIHLIESPFGPFCLVSLPTSLSFFFGLLSDCVPIATYRRKSYMIIGFVIAAFALFGLTILSATVYAKKLSSKKTGPHFMYVFMTLIPVCIAGIVLLKVASEARIIELSQREPLRTRGSILINFLIFRTLVECFCTWITAAVLEYDAITKALSTRIHSTWIYGTLCIICLAGIPIIIYRTEEDAVHGNNYDRRYSEPDFSNIRGQNIKRFFRMCHQRALWQVALFLAFAMATTSFKFGNAEYVLRTLVEYKRSAEMYVIGGRAMMKLAVMLAWKNWWMNNSWRWFVLYGFLFAASVDLIRSLLVIYVGAVREEMFYYSVQILTGIPDAILCILAPVAAVELAESGLEGATSGFFQSFRSIFSITTRALCQRMDNGVSVLRSVSAHTIPKLALLLCTAALINGISTVAIPLLPQQRLDAQQLRAFGGYTRSAPVVLYFTFFATFFLVLGLSIEAITHMVHSSLARQ</sequence>
<proteinExistence type="inferred from homology"/>
<evidence type="ECO:0000256" key="5">
    <source>
        <dbReference type="ARBA" id="ARBA00022989"/>
    </source>
</evidence>
<evidence type="ECO:0000256" key="6">
    <source>
        <dbReference type="ARBA" id="ARBA00023136"/>
    </source>
</evidence>
<evidence type="ECO:0000256" key="7">
    <source>
        <dbReference type="SAM" id="Phobius"/>
    </source>
</evidence>
<dbReference type="PANTHER" id="PTHR31585:SF5">
    <property type="entry name" value="RNA-BINDING S4 DOMAIN-CONTAINING PROTEIN"/>
    <property type="match status" value="1"/>
</dbReference>
<keyword evidence="4 7" id="KW-0812">Transmembrane</keyword>
<feature type="transmembrane region" description="Helical" evidence="7">
    <location>
        <begin position="440"/>
        <end position="464"/>
    </location>
</feature>
<dbReference type="Pfam" id="PF03092">
    <property type="entry name" value="BT1"/>
    <property type="match status" value="1"/>
</dbReference>
<protein>
    <recommendedName>
        <fullName evidence="10">Transmembrane protein</fullName>
    </recommendedName>
</protein>
<evidence type="ECO:0000256" key="1">
    <source>
        <dbReference type="ARBA" id="ARBA00004141"/>
    </source>
</evidence>
<reference evidence="8 9" key="1">
    <citation type="submission" date="2012-05" db="EMBL/GenBank/DDBJ databases">
        <title>Recombination and specialization in a pathogen metapopulation.</title>
        <authorList>
            <person name="Gardiner A."/>
            <person name="Kemen E."/>
            <person name="Schultz-Larsen T."/>
            <person name="MacLean D."/>
            <person name="Van Oosterhout C."/>
            <person name="Jones J.D.G."/>
        </authorList>
    </citation>
    <scope>NUCLEOTIDE SEQUENCE [LARGE SCALE GENOMIC DNA]</scope>
    <source>
        <strain evidence="8 9">Ac Nc2</strain>
    </source>
</reference>
<keyword evidence="6 7" id="KW-0472">Membrane</keyword>
<feature type="transmembrane region" description="Helical" evidence="7">
    <location>
        <begin position="556"/>
        <end position="579"/>
    </location>
</feature>
<dbReference type="InterPro" id="IPR039309">
    <property type="entry name" value="BT1"/>
</dbReference>
<dbReference type="InParanoid" id="A0A024G243"/>
<comment type="caution">
    <text evidence="8">The sequence shown here is derived from an EMBL/GenBank/DDBJ whole genome shotgun (WGS) entry which is preliminary data.</text>
</comment>
<feature type="transmembrane region" description="Helical" evidence="7">
    <location>
        <begin position="204"/>
        <end position="224"/>
    </location>
</feature>
<comment type="subcellular location">
    <subcellularLocation>
        <location evidence="1">Membrane</location>
        <topology evidence="1">Multi-pass membrane protein</topology>
    </subcellularLocation>
</comment>
<dbReference type="InterPro" id="IPR036259">
    <property type="entry name" value="MFS_trans_sf"/>
</dbReference>
<name>A0A024G243_9STRA</name>
<feature type="transmembrane region" description="Helical" evidence="7">
    <location>
        <begin position="285"/>
        <end position="303"/>
    </location>
</feature>
<comment type="similarity">
    <text evidence="2">Belongs to the major facilitator superfamily. Folate-biopterin transporter (TC 2.A.71) family.</text>
</comment>
<feature type="transmembrane region" description="Helical" evidence="7">
    <location>
        <begin position="245"/>
        <end position="265"/>
    </location>
</feature>
<dbReference type="Proteomes" id="UP000053237">
    <property type="component" value="Unassembled WGS sequence"/>
</dbReference>
<dbReference type="AlphaFoldDB" id="A0A024G243"/>
<evidence type="ECO:0000313" key="8">
    <source>
        <dbReference type="EMBL" id="CCI40840.1"/>
    </source>
</evidence>
<feature type="transmembrane region" description="Helical" evidence="7">
    <location>
        <begin position="167"/>
        <end position="192"/>
    </location>
</feature>